<sequence length="496" mass="55297">MTTRKNDHDMIWAIIDIVSSDEVGVERAEIVVLFQWTDIGDGNDEDQRAKEPHKVADRARVLLAKRVFVDCSVKRLRRGAPADDGNNGGERRADDHAQRGHFFPEQGEHKRKHAGAQRNADKRDDPRDRDPDIVEHHCERAHGDGEDRHAHVRHRNQLFSGRGWVDVRPVDVVGDDGREADQLGAGGRRGGEPDHQHAGGGPGPAQDLVQAVEHRDALADELSRDRVGVRWRGGVVHQRERRQGCARGERERDDEPAQAAEKIPPHAAPRRRGERFLAVAGVGEDGGKAAHHDVPAVEQRRFVRPGQVAALVPGRGAGFRCLLEQLVHLVDGADLAAVGVSGEQRDGDDHVDDHRVDPVRQKRRFESSGHGVRPHTEREQHRCCHHVHAGDHADGLAPAEQQHRRDNHVGAHAVEQTHPVGRAAKARPHNLQHRVCSRGLALNFQCNHRKKSYLDGERKRVPRTGDPVLIGHSRTSEYGASARSRTIRRPRRQGRS</sequence>
<proteinExistence type="predicted"/>
<accession>A0AAN6DAF9</accession>
<feature type="region of interest" description="Disordered" evidence="1">
    <location>
        <begin position="174"/>
        <end position="206"/>
    </location>
</feature>
<feature type="compositionally biased region" description="Basic and acidic residues" evidence="1">
    <location>
        <begin position="119"/>
        <end position="132"/>
    </location>
</feature>
<dbReference type="AlphaFoldDB" id="A0AAN6DAF9"/>
<feature type="compositionally biased region" description="Basic and acidic residues" evidence="1">
    <location>
        <begin position="238"/>
        <end position="255"/>
    </location>
</feature>
<feature type="region of interest" description="Disordered" evidence="1">
    <location>
        <begin position="238"/>
        <end position="273"/>
    </location>
</feature>
<evidence type="ECO:0000313" key="3">
    <source>
        <dbReference type="Proteomes" id="UP001196530"/>
    </source>
</evidence>
<dbReference type="EMBL" id="JAHLUX010000013">
    <property type="protein sequence ID" value="KAG7815840.1"/>
    <property type="molecule type" value="Genomic_DNA"/>
</dbReference>
<organism evidence="2 3">
    <name type="scientific">Pichia angusta</name>
    <name type="common">Yeast</name>
    <name type="synonym">Hansenula polymorpha</name>
    <dbReference type="NCBI Taxonomy" id="870730"/>
    <lineage>
        <taxon>Eukaryota</taxon>
        <taxon>Fungi</taxon>
        <taxon>Dikarya</taxon>
        <taxon>Ascomycota</taxon>
        <taxon>Saccharomycotina</taxon>
        <taxon>Pichiomycetes</taxon>
        <taxon>Pichiales</taxon>
        <taxon>Pichiaceae</taxon>
        <taxon>Ogataea</taxon>
    </lineage>
</organism>
<evidence type="ECO:0000313" key="2">
    <source>
        <dbReference type="EMBL" id="KAG7815840.1"/>
    </source>
</evidence>
<protein>
    <submittedName>
        <fullName evidence="2">Uncharacterized protein</fullName>
    </submittedName>
</protein>
<feature type="compositionally biased region" description="Basic and acidic residues" evidence="1">
    <location>
        <begin position="89"/>
        <end position="98"/>
    </location>
</feature>
<dbReference type="RefSeq" id="XP_043057419.1">
    <property type="nucleotide sequence ID" value="XM_043205959.1"/>
</dbReference>
<feature type="region of interest" description="Disordered" evidence="1">
    <location>
        <begin position="78"/>
        <end position="132"/>
    </location>
</feature>
<reference evidence="2" key="1">
    <citation type="journal article" date="2021" name="G3 (Bethesda)">
        <title>Genomic diversity, chromosomal rearrangements, and interspecies hybridization in the ogataea polymorpha species complex.</title>
        <authorList>
            <person name="Hanson S.J."/>
            <person name="Cinneide E.O."/>
            <person name="Salzberg L.I."/>
            <person name="Wolfe K.H."/>
            <person name="McGowan J."/>
            <person name="Fitzpatrick D.A."/>
            <person name="Matlin K."/>
        </authorList>
    </citation>
    <scope>NUCLEOTIDE SEQUENCE</scope>
    <source>
        <strain evidence="2">61-244</strain>
    </source>
</reference>
<feature type="compositionally biased region" description="Basic residues" evidence="1">
    <location>
        <begin position="485"/>
        <end position="496"/>
    </location>
</feature>
<name>A0AAN6DAF9_PICAN</name>
<dbReference type="GeneID" id="66129230"/>
<evidence type="ECO:0000256" key="1">
    <source>
        <dbReference type="SAM" id="MobiDB-lite"/>
    </source>
</evidence>
<gene>
    <name evidence="2" type="ORF">KL928_005179</name>
</gene>
<feature type="region of interest" description="Disordered" evidence="1">
    <location>
        <begin position="455"/>
        <end position="496"/>
    </location>
</feature>
<comment type="caution">
    <text evidence="2">The sequence shown here is derived from an EMBL/GenBank/DDBJ whole genome shotgun (WGS) entry which is preliminary data.</text>
</comment>
<dbReference type="Proteomes" id="UP001196530">
    <property type="component" value="Unassembled WGS sequence"/>
</dbReference>